<keyword evidence="6" id="KW-1185">Reference proteome</keyword>
<evidence type="ECO:0000259" key="1">
    <source>
        <dbReference type="Pfam" id="PF12080"/>
    </source>
</evidence>
<dbReference type="InterPro" id="IPR022720">
    <property type="entry name" value="Motility-assoc_prot_GldM_N"/>
</dbReference>
<dbReference type="eggNOG" id="COG4219">
    <property type="taxonomic scope" value="Bacteria"/>
</dbReference>
<feature type="domain" description="Gliding motility-associated protein GldM first immunoglobulin-like" evidence="3">
    <location>
        <begin position="225"/>
        <end position="315"/>
    </location>
</feature>
<dbReference type="InterPro" id="IPR048406">
    <property type="entry name" value="GldM_Ig-like-2"/>
</dbReference>
<dbReference type="Proteomes" id="UP000008718">
    <property type="component" value="Chromosome"/>
</dbReference>
<feature type="domain" description="Gliding motility-associated protein GldM N-terminal" evidence="2">
    <location>
        <begin position="34"/>
        <end position="219"/>
    </location>
</feature>
<dbReference type="Pfam" id="PF12081">
    <property type="entry name" value="GldM_1st"/>
    <property type="match status" value="1"/>
</dbReference>
<dbReference type="EMBL" id="CP002345">
    <property type="protein sequence ID" value="ADQ80637.1"/>
    <property type="molecule type" value="Genomic_DNA"/>
</dbReference>
<dbReference type="Pfam" id="PF21602">
    <property type="entry name" value="GldM_3rd"/>
    <property type="match status" value="1"/>
</dbReference>
<feature type="domain" description="Gliding motility-associated protein GldM second immunoglobulin-like" evidence="4">
    <location>
        <begin position="318"/>
        <end position="398"/>
    </location>
</feature>
<evidence type="ECO:0000259" key="4">
    <source>
        <dbReference type="Pfam" id="PF21602"/>
    </source>
</evidence>
<dbReference type="NCBIfam" id="TIGR03517">
    <property type="entry name" value="GldM_gliding"/>
    <property type="match status" value="1"/>
</dbReference>
<sequence length="511" mass="56057">MSGAKNCPETPRQKMIGMMYLVLTAMLALNVSSEILNGFTMVDNSLHKTIESSDARNKSLYADFEALNADNPQKVKEWLDKAKVVKQKSDEIYKYIEDFKKKIIKLADSDEANDSAYVKQIIAKDNLDKAAEYGINNGNGKILQKKIEDYRDFLIKLSADNPSKKKMYEAIFSTKKTKDGKPWDVALFEGMPLSAVVTILTKYQSDIRTSEAEVVQYLKGQTDALDFRVNKITALVVPNSRYVIRGGKYSSRIVLSAVDSTKTPEYYIGSTRIKDGIYDINCAKSGSFNYSGFIKLPMTDGSIKTYPFKSDYIVGDPSATVSNEDLNVVYRGIDNKFGISVPGVASDNVSVRVSGGTVQKVAGRYIIRPTQDGEINISVYAKIDGKELPMGGGAYRVKYIPDPKSFLQYTDAGGVVRLLQDGALTKRVLKSGVGIVASYGADELIKANFTVQSFTMVTPVGSASTSGSRLSARMLSDIDRLEGGDLITFKNIKAVGPDGKVRSLGLIQVQI</sequence>
<dbReference type="InterPro" id="IPR048405">
    <property type="entry name" value="GldM_Ig-like-1"/>
</dbReference>
<evidence type="ECO:0000259" key="3">
    <source>
        <dbReference type="Pfam" id="PF21601"/>
    </source>
</evidence>
<dbReference type="RefSeq" id="WP_013446006.1">
    <property type="nucleotide sequence ID" value="NC_014734.1"/>
</dbReference>
<feature type="domain" description="Gliding motility-associated protein GldM C-terminal" evidence="1">
    <location>
        <begin position="401"/>
        <end position="511"/>
    </location>
</feature>
<accession>E4T7E3</accession>
<gene>
    <name evidence="5" type="ordered locus">Palpr_2505</name>
</gene>
<evidence type="ECO:0000259" key="2">
    <source>
        <dbReference type="Pfam" id="PF12081"/>
    </source>
</evidence>
<dbReference type="InterPro" id="IPR022719">
    <property type="entry name" value="Motility-assoc_prot_GldM_C"/>
</dbReference>
<evidence type="ECO:0000313" key="5">
    <source>
        <dbReference type="EMBL" id="ADQ80637.1"/>
    </source>
</evidence>
<dbReference type="Pfam" id="PF21601">
    <property type="entry name" value="GldM_2nd"/>
    <property type="match status" value="1"/>
</dbReference>
<dbReference type="KEGG" id="ppn:Palpr_2505"/>
<dbReference type="Pfam" id="PF12080">
    <property type="entry name" value="GldM_4th"/>
    <property type="match status" value="1"/>
</dbReference>
<dbReference type="InterPro" id="IPR019859">
    <property type="entry name" value="Motility-assoc_prot_GldM"/>
</dbReference>
<protein>
    <submittedName>
        <fullName evidence="5">Gliding motility-associated protein GldM</fullName>
    </submittedName>
</protein>
<reference key="1">
    <citation type="submission" date="2010-11" db="EMBL/GenBank/DDBJ databases">
        <title>The complete genome of Paludibacter propionicigenes DSM 17365.</title>
        <authorList>
            <consortium name="US DOE Joint Genome Institute (JGI-PGF)"/>
            <person name="Lucas S."/>
            <person name="Copeland A."/>
            <person name="Lapidus A."/>
            <person name="Bruce D."/>
            <person name="Goodwin L."/>
            <person name="Pitluck S."/>
            <person name="Kyrpides N."/>
            <person name="Mavromatis K."/>
            <person name="Ivanova N."/>
            <person name="Munk A.C."/>
            <person name="Brettin T."/>
            <person name="Detter J.C."/>
            <person name="Han C."/>
            <person name="Tapia R."/>
            <person name="Land M."/>
            <person name="Hauser L."/>
            <person name="Markowitz V."/>
            <person name="Cheng J.-F."/>
            <person name="Hugenholtz P."/>
            <person name="Woyke T."/>
            <person name="Wu D."/>
            <person name="Gronow S."/>
            <person name="Wellnitz S."/>
            <person name="Brambilla E."/>
            <person name="Klenk H.-P."/>
            <person name="Eisen J.A."/>
        </authorList>
    </citation>
    <scope>NUCLEOTIDE SEQUENCE</scope>
    <source>
        <strain>WB4</strain>
    </source>
</reference>
<proteinExistence type="predicted"/>
<dbReference type="OrthoDB" id="1490890at2"/>
<evidence type="ECO:0000313" key="6">
    <source>
        <dbReference type="Proteomes" id="UP000008718"/>
    </source>
</evidence>
<organism evidence="5 6">
    <name type="scientific">Paludibacter propionicigenes (strain DSM 17365 / JCM 13257 / WB4)</name>
    <dbReference type="NCBI Taxonomy" id="694427"/>
    <lineage>
        <taxon>Bacteria</taxon>
        <taxon>Pseudomonadati</taxon>
        <taxon>Bacteroidota</taxon>
        <taxon>Bacteroidia</taxon>
        <taxon>Bacteroidales</taxon>
        <taxon>Paludibacteraceae</taxon>
        <taxon>Paludibacter</taxon>
    </lineage>
</organism>
<dbReference type="HOGENOM" id="CLU_039600_0_0_10"/>
<dbReference type="AlphaFoldDB" id="E4T7E3"/>
<reference evidence="5 6" key="2">
    <citation type="journal article" date="2011" name="Stand. Genomic Sci.">
        <title>Complete genome sequence of Paludibacter propionicigenes type strain (WB4).</title>
        <authorList>
            <person name="Gronow S."/>
            <person name="Munk C."/>
            <person name="Lapidus A."/>
            <person name="Nolan M."/>
            <person name="Lucas S."/>
            <person name="Hammon N."/>
            <person name="Deshpande S."/>
            <person name="Cheng J.F."/>
            <person name="Tapia R."/>
            <person name="Han C."/>
            <person name="Goodwin L."/>
            <person name="Pitluck S."/>
            <person name="Liolios K."/>
            <person name="Ivanova N."/>
            <person name="Mavromatis K."/>
            <person name="Mikhailova N."/>
            <person name="Pati A."/>
            <person name="Chen A."/>
            <person name="Palaniappan K."/>
            <person name="Land M."/>
            <person name="Hauser L."/>
            <person name="Chang Y.J."/>
            <person name="Jeffries C.D."/>
            <person name="Brambilla E."/>
            <person name="Rohde M."/>
            <person name="Goker M."/>
            <person name="Detter J.C."/>
            <person name="Woyke T."/>
            <person name="Bristow J."/>
            <person name="Eisen J.A."/>
            <person name="Markowitz V."/>
            <person name="Hugenholtz P."/>
            <person name="Kyrpides N.C."/>
            <person name="Klenk H.P."/>
        </authorList>
    </citation>
    <scope>NUCLEOTIDE SEQUENCE [LARGE SCALE GENOMIC DNA]</scope>
    <source>
        <strain evidence="6">DSM 17365 / JCM 13257 / WB4</strain>
    </source>
</reference>
<dbReference type="STRING" id="694427.Palpr_2505"/>
<name>E4T7E3_PALPW</name>